<dbReference type="CDD" id="cd02222">
    <property type="entry name" value="cupin_TM1459-like"/>
    <property type="match status" value="1"/>
</dbReference>
<evidence type="ECO:0000313" key="3">
    <source>
        <dbReference type="Proteomes" id="UP000245125"/>
    </source>
</evidence>
<evidence type="ECO:0000313" key="2">
    <source>
        <dbReference type="EMBL" id="SPQ00850.1"/>
    </source>
</evidence>
<gene>
    <name evidence="2" type="ORF">NBG4_350015</name>
</gene>
<keyword evidence="3" id="KW-1185">Reference proteome</keyword>
<dbReference type="InterPro" id="IPR011051">
    <property type="entry name" value="RmlC_Cupin_sf"/>
</dbReference>
<name>A0A2U3QHL2_9BACT</name>
<dbReference type="InterPro" id="IPR013096">
    <property type="entry name" value="Cupin_2"/>
</dbReference>
<feature type="domain" description="Cupin type-2" evidence="1">
    <location>
        <begin position="76"/>
        <end position="144"/>
    </location>
</feature>
<dbReference type="SUPFAM" id="SSF51182">
    <property type="entry name" value="RmlC-like cupins"/>
    <property type="match status" value="1"/>
</dbReference>
<dbReference type="Proteomes" id="UP000245125">
    <property type="component" value="Unassembled WGS sequence"/>
</dbReference>
<reference evidence="3" key="1">
    <citation type="submission" date="2018-03" db="EMBL/GenBank/DDBJ databases">
        <authorList>
            <person name="Zecchin S."/>
        </authorList>
    </citation>
    <scope>NUCLEOTIDE SEQUENCE [LARGE SCALE GENOMIC DNA]</scope>
</reference>
<evidence type="ECO:0000259" key="1">
    <source>
        <dbReference type="Pfam" id="PF07883"/>
    </source>
</evidence>
<dbReference type="InterPro" id="IPR014710">
    <property type="entry name" value="RmlC-like_jellyroll"/>
</dbReference>
<sequence>MKNKSLRQTSFCEIGSSKKICRKDSNRCALYRYKGDMTWQGIADEPYKTAADGWSNIVRRVLIGGRGESAKFHVRYFEIAPGGTSSLERHRHEHVVICVKGEGVVRTGRTRRKMRYMDTLYISPDTVHQLRNPNDVPFGFLCIVNARRDKPKVLA</sequence>
<organism evidence="2 3">
    <name type="scientific">Candidatus Sulfobium mesophilum</name>
    <dbReference type="NCBI Taxonomy" id="2016548"/>
    <lineage>
        <taxon>Bacteria</taxon>
        <taxon>Pseudomonadati</taxon>
        <taxon>Nitrospirota</taxon>
        <taxon>Nitrospiria</taxon>
        <taxon>Nitrospirales</taxon>
        <taxon>Nitrospiraceae</taxon>
        <taxon>Candidatus Sulfobium</taxon>
    </lineage>
</organism>
<accession>A0A2U3QHL2</accession>
<protein>
    <submittedName>
        <fullName evidence="2">Cupin domain protein</fullName>
    </submittedName>
</protein>
<dbReference type="Pfam" id="PF07883">
    <property type="entry name" value="Cupin_2"/>
    <property type="match status" value="1"/>
</dbReference>
<dbReference type="Gene3D" id="2.60.120.10">
    <property type="entry name" value="Jelly Rolls"/>
    <property type="match status" value="1"/>
</dbReference>
<dbReference type="AlphaFoldDB" id="A0A2U3QHL2"/>
<dbReference type="OrthoDB" id="1551122at2"/>
<dbReference type="EMBL" id="OUUY01000081">
    <property type="protein sequence ID" value="SPQ00850.1"/>
    <property type="molecule type" value="Genomic_DNA"/>
</dbReference>
<proteinExistence type="predicted"/>